<feature type="signal peptide" evidence="1">
    <location>
        <begin position="1"/>
        <end position="22"/>
    </location>
</feature>
<dbReference type="Proteomes" id="UP000483362">
    <property type="component" value="Unassembled WGS sequence"/>
</dbReference>
<protein>
    <recommendedName>
        <fullName evidence="4">Fibronectin type-III domain-containing protein</fullName>
    </recommendedName>
</protein>
<dbReference type="AlphaFoldDB" id="A0A6L5XEP3"/>
<dbReference type="EMBL" id="VULT01000007">
    <property type="protein sequence ID" value="MSS17232.1"/>
    <property type="molecule type" value="Genomic_DNA"/>
</dbReference>
<name>A0A6L5XEP3_9BACT</name>
<dbReference type="Gene3D" id="2.60.40.10">
    <property type="entry name" value="Immunoglobulins"/>
    <property type="match status" value="1"/>
</dbReference>
<keyword evidence="1" id="KW-0732">Signal</keyword>
<reference evidence="2 3" key="1">
    <citation type="submission" date="2019-08" db="EMBL/GenBank/DDBJ databases">
        <title>In-depth cultivation of the pig gut microbiome towards novel bacterial diversity and tailored functional studies.</title>
        <authorList>
            <person name="Wylensek D."/>
            <person name="Hitch T.C.A."/>
            <person name="Clavel T."/>
        </authorList>
    </citation>
    <scope>NUCLEOTIDE SEQUENCE [LARGE SCALE GENOMIC DNA]</scope>
    <source>
        <strain evidence="2 3">Oil-RF-744-WCA-WT-10</strain>
    </source>
</reference>
<dbReference type="SUPFAM" id="SSF49265">
    <property type="entry name" value="Fibronectin type III"/>
    <property type="match status" value="1"/>
</dbReference>
<organism evidence="2 3">
    <name type="scientific">Sodaliphilus pleomorphus</name>
    <dbReference type="NCBI Taxonomy" id="2606626"/>
    <lineage>
        <taxon>Bacteria</taxon>
        <taxon>Pseudomonadati</taxon>
        <taxon>Bacteroidota</taxon>
        <taxon>Bacteroidia</taxon>
        <taxon>Bacteroidales</taxon>
        <taxon>Muribaculaceae</taxon>
        <taxon>Sodaliphilus</taxon>
    </lineage>
</organism>
<sequence length="773" mass="83649">MRKNFRILLTTALLLFANAAIAQGATAHNVKGTITIATPIVKEDFSKFTDGSEEKPSATNIAASGTIAASYTSVAGWTGASVFQAGGAAYIGMDNSGFWPEPGRLVTPAFDATGNDAVYHVKFRARSSASTDNLTINRKSKGNTNVALTNDWQEFTIDYTSGTATEKITFSPQNHECFIDDIDIYQTHQEEADVAPEGAVLYENFNKFTAGTEMAPKQGDIAGQDYIPDTLTMTPGWKGKHVFQAGGTAYLSSNGEGDFGITTPVVDLSHNAGTFTLQLKAKLYTGGQASTLSSSVIGYLYEVVNGVPQLVETQYADISNTWADYSMTFNRGTASSQLVIAFYVGEGWIDDVALVQPTSTVKAPVATEYAELTETGFTANWLPVEGAQSYLLSVYERGNGTRTYVLQDKAVAGTSCAVTGVDTSKPYYYNVKAVKDGVKSIESNQIMVLGLPVVTLLPASGITTTGFTAHWKSLNRATTYIVTSYINHTATEPETFALIDEDFKNFKSGSIDKPDTCRSIEYNVNDKLSRADWVARNRLDIKGGIGLDNSEQKQYGTGWLHSPLLDLSNNDGNVSVTLSTYGSGAKRFDVALCDADGKKISAVECAATNAWNSVTVELTGGTQTSYISIELPESQTGSLFINALKVTQQLAVGDSITVPYIGKEVPKPYKAKDEYSADFSIDNWAKSDTYSYTVQGRRTFSSTYILPRYIYSHKQAPVVVNYPVSTGVGNVAVSQNTDEVMRYNVAGQRVDANYKGIQIIRQSDGTTVKRIIR</sequence>
<evidence type="ECO:0008006" key="4">
    <source>
        <dbReference type="Google" id="ProtNLM"/>
    </source>
</evidence>
<accession>A0A6L5XEP3</accession>
<keyword evidence="3" id="KW-1185">Reference proteome</keyword>
<evidence type="ECO:0000313" key="2">
    <source>
        <dbReference type="EMBL" id="MSS17232.1"/>
    </source>
</evidence>
<evidence type="ECO:0000256" key="1">
    <source>
        <dbReference type="SAM" id="SignalP"/>
    </source>
</evidence>
<dbReference type="Gene3D" id="2.60.120.260">
    <property type="entry name" value="Galactose-binding domain-like"/>
    <property type="match status" value="1"/>
</dbReference>
<comment type="caution">
    <text evidence="2">The sequence shown here is derived from an EMBL/GenBank/DDBJ whole genome shotgun (WGS) entry which is preliminary data.</text>
</comment>
<dbReference type="RefSeq" id="WP_154327214.1">
    <property type="nucleotide sequence ID" value="NZ_CP045696.1"/>
</dbReference>
<dbReference type="InterPro" id="IPR013783">
    <property type="entry name" value="Ig-like_fold"/>
</dbReference>
<gene>
    <name evidence="2" type="ORF">FYJ29_05575</name>
</gene>
<proteinExistence type="predicted"/>
<dbReference type="InterPro" id="IPR036116">
    <property type="entry name" value="FN3_sf"/>
</dbReference>
<evidence type="ECO:0000313" key="3">
    <source>
        <dbReference type="Proteomes" id="UP000483362"/>
    </source>
</evidence>
<feature type="chain" id="PRO_5026745131" description="Fibronectin type-III domain-containing protein" evidence="1">
    <location>
        <begin position="23"/>
        <end position="773"/>
    </location>
</feature>